<dbReference type="RefSeq" id="XP_052127747.1">
    <property type="nucleotide sequence ID" value="XM_052271787.1"/>
</dbReference>
<keyword evidence="2" id="KW-1185">Reference proteome</keyword>
<organism evidence="2 3">
    <name type="scientific">Frankliniella occidentalis</name>
    <name type="common">Western flower thrips</name>
    <name type="synonym">Euthrips occidentalis</name>
    <dbReference type="NCBI Taxonomy" id="133901"/>
    <lineage>
        <taxon>Eukaryota</taxon>
        <taxon>Metazoa</taxon>
        <taxon>Ecdysozoa</taxon>
        <taxon>Arthropoda</taxon>
        <taxon>Hexapoda</taxon>
        <taxon>Insecta</taxon>
        <taxon>Pterygota</taxon>
        <taxon>Neoptera</taxon>
        <taxon>Paraneoptera</taxon>
        <taxon>Thysanoptera</taxon>
        <taxon>Terebrantia</taxon>
        <taxon>Thripoidea</taxon>
        <taxon>Thripidae</taxon>
        <taxon>Frankliniella</taxon>
    </lineage>
</organism>
<dbReference type="AlphaFoldDB" id="A0A9C6X291"/>
<evidence type="ECO:0000313" key="2">
    <source>
        <dbReference type="Proteomes" id="UP000504606"/>
    </source>
</evidence>
<feature type="region of interest" description="Disordered" evidence="1">
    <location>
        <begin position="1"/>
        <end position="37"/>
    </location>
</feature>
<dbReference type="Proteomes" id="UP000504606">
    <property type="component" value="Unplaced"/>
</dbReference>
<gene>
    <name evidence="3" type="primary">LOC127750334</name>
</gene>
<protein>
    <submittedName>
        <fullName evidence="3">Clumping factor B-like</fullName>
    </submittedName>
</protein>
<dbReference type="GeneID" id="127750334"/>
<evidence type="ECO:0000313" key="3">
    <source>
        <dbReference type="RefSeq" id="XP_052127747.1"/>
    </source>
</evidence>
<reference evidence="3" key="1">
    <citation type="submission" date="2025-08" db="UniProtKB">
        <authorList>
            <consortium name="RefSeq"/>
        </authorList>
    </citation>
    <scope>IDENTIFICATION</scope>
    <source>
        <tissue evidence="3">Whole organism</tissue>
    </source>
</reference>
<sequence>MARNSSITNQEVASNHYNKSASKKTVSFKPKQSVQMKYGDKWKPRTVISKNATPISYTVESEGRQYVRTSRHIRRTKDLENKEKAKATVCTVYDLEEALAKTRVQIPIQDNPPDSDSRSDEDSSSTSDEDSDSNSDGNRNLIHITDMLSSLSDAEYSASSSHENLNENISENSAASFFEDENNSTEEVFYDSTDDESSELYETPYSSSSEDDEEEIPKQTLRQSSRIMKKKKYFCDNSYCEYAM</sequence>
<feature type="region of interest" description="Disordered" evidence="1">
    <location>
        <begin position="103"/>
        <end position="140"/>
    </location>
</feature>
<proteinExistence type="predicted"/>
<feature type="region of interest" description="Disordered" evidence="1">
    <location>
        <begin position="188"/>
        <end position="220"/>
    </location>
</feature>
<feature type="compositionally biased region" description="Polar residues" evidence="1">
    <location>
        <begin position="1"/>
        <end position="35"/>
    </location>
</feature>
<name>A0A9C6X291_FRAOC</name>
<evidence type="ECO:0000256" key="1">
    <source>
        <dbReference type="SAM" id="MobiDB-lite"/>
    </source>
</evidence>
<dbReference type="KEGG" id="foc:127750334"/>
<feature type="compositionally biased region" description="Acidic residues" evidence="1">
    <location>
        <begin position="188"/>
        <end position="199"/>
    </location>
</feature>
<accession>A0A9C6X291</accession>